<dbReference type="EC" id="3.1.2.-" evidence="4"/>
<evidence type="ECO:0000256" key="2">
    <source>
        <dbReference type="ARBA" id="ARBA00022801"/>
    </source>
</evidence>
<comment type="caution">
    <text evidence="4">The sequence shown here is derived from an EMBL/GenBank/DDBJ whole genome shotgun (WGS) entry which is preliminary data.</text>
</comment>
<comment type="similarity">
    <text evidence="1">Belongs to the thioesterase PaaI family.</text>
</comment>
<dbReference type="GO" id="GO:0016787">
    <property type="term" value="F:hydrolase activity"/>
    <property type="evidence" value="ECO:0007669"/>
    <property type="project" value="UniProtKB-KW"/>
</dbReference>
<evidence type="ECO:0000313" key="4">
    <source>
        <dbReference type="EMBL" id="MFC4290851.1"/>
    </source>
</evidence>
<dbReference type="Gene3D" id="3.10.129.10">
    <property type="entry name" value="Hotdog Thioesterase"/>
    <property type="match status" value="1"/>
</dbReference>
<sequence length="143" mass="15385">MNALPAGFIPHFRKSPLTDPWEPLYSKITDAAVIIAMRAGSQHCNSRGFVHGGMISALADNAMGLSCAKQHQPALGLVTVTLNMEFLTAAKEGQWLEFITSFTKIGRKIDFAQGRVEADGEICALMSATFAVPKVKETESATS</sequence>
<dbReference type="Proteomes" id="UP001595887">
    <property type="component" value="Unassembled WGS sequence"/>
</dbReference>
<dbReference type="RefSeq" id="WP_381420451.1">
    <property type="nucleotide sequence ID" value="NZ_JBHSDH010000005.1"/>
</dbReference>
<organism evidence="4 5">
    <name type="scientific">Sphingorhabdus arenilitoris</name>
    <dbReference type="NCBI Taxonomy" id="1490041"/>
    <lineage>
        <taxon>Bacteria</taxon>
        <taxon>Pseudomonadati</taxon>
        <taxon>Pseudomonadota</taxon>
        <taxon>Alphaproteobacteria</taxon>
        <taxon>Sphingomonadales</taxon>
        <taxon>Sphingomonadaceae</taxon>
        <taxon>Sphingorhabdus</taxon>
    </lineage>
</organism>
<gene>
    <name evidence="4" type="ORF">ACFOWX_00275</name>
</gene>
<proteinExistence type="inferred from homology"/>
<feature type="domain" description="Thioesterase" evidence="3">
    <location>
        <begin position="48"/>
        <end position="119"/>
    </location>
</feature>
<dbReference type="InterPro" id="IPR039298">
    <property type="entry name" value="ACOT13"/>
</dbReference>
<evidence type="ECO:0000259" key="3">
    <source>
        <dbReference type="Pfam" id="PF03061"/>
    </source>
</evidence>
<dbReference type="PANTHER" id="PTHR21660">
    <property type="entry name" value="THIOESTERASE SUPERFAMILY MEMBER-RELATED"/>
    <property type="match status" value="1"/>
</dbReference>
<evidence type="ECO:0000313" key="5">
    <source>
        <dbReference type="Proteomes" id="UP001595887"/>
    </source>
</evidence>
<evidence type="ECO:0000256" key="1">
    <source>
        <dbReference type="ARBA" id="ARBA00008324"/>
    </source>
</evidence>
<dbReference type="SUPFAM" id="SSF54637">
    <property type="entry name" value="Thioesterase/thiol ester dehydrase-isomerase"/>
    <property type="match status" value="1"/>
</dbReference>
<protein>
    <submittedName>
        <fullName evidence="4">PaaI family thioesterase</fullName>
        <ecNumber evidence="4">3.1.2.-</ecNumber>
    </submittedName>
</protein>
<dbReference type="NCBIfam" id="TIGR00369">
    <property type="entry name" value="unchar_dom_1"/>
    <property type="match status" value="1"/>
</dbReference>
<reference evidence="5" key="1">
    <citation type="journal article" date="2019" name="Int. J. Syst. Evol. Microbiol.">
        <title>The Global Catalogue of Microorganisms (GCM) 10K type strain sequencing project: providing services to taxonomists for standard genome sequencing and annotation.</title>
        <authorList>
            <consortium name="The Broad Institute Genomics Platform"/>
            <consortium name="The Broad Institute Genome Sequencing Center for Infectious Disease"/>
            <person name="Wu L."/>
            <person name="Ma J."/>
        </authorList>
    </citation>
    <scope>NUCLEOTIDE SEQUENCE [LARGE SCALE GENOMIC DNA]</scope>
    <source>
        <strain evidence="5">CECT 8531</strain>
    </source>
</reference>
<keyword evidence="5" id="KW-1185">Reference proteome</keyword>
<dbReference type="PANTHER" id="PTHR21660:SF1">
    <property type="entry name" value="ACYL-COENZYME A THIOESTERASE 13"/>
    <property type="match status" value="1"/>
</dbReference>
<keyword evidence="2 4" id="KW-0378">Hydrolase</keyword>
<dbReference type="CDD" id="cd03443">
    <property type="entry name" value="PaaI_thioesterase"/>
    <property type="match status" value="1"/>
</dbReference>
<dbReference type="Pfam" id="PF03061">
    <property type="entry name" value="4HBT"/>
    <property type="match status" value="1"/>
</dbReference>
<accession>A0ABV8RF54</accession>
<dbReference type="InterPro" id="IPR003736">
    <property type="entry name" value="PAAI_dom"/>
</dbReference>
<name>A0ABV8RF54_9SPHN</name>
<dbReference type="InterPro" id="IPR029069">
    <property type="entry name" value="HotDog_dom_sf"/>
</dbReference>
<dbReference type="EMBL" id="JBHSDH010000005">
    <property type="protein sequence ID" value="MFC4290851.1"/>
    <property type="molecule type" value="Genomic_DNA"/>
</dbReference>
<dbReference type="InterPro" id="IPR006683">
    <property type="entry name" value="Thioestr_dom"/>
</dbReference>